<keyword evidence="2" id="KW-1185">Reference proteome</keyword>
<sequence length="45" mass="4484">MAPTVVGRPSGIAHTVTALTVVCRPPGTAPIVVGRPPGDGTHLRA</sequence>
<dbReference type="AlphaFoldDB" id="A0A1R3L4W1"/>
<evidence type="ECO:0000313" key="1">
    <source>
        <dbReference type="EMBL" id="OMP14320.1"/>
    </source>
</evidence>
<name>A0A1R3L4W1_9ROSI</name>
<organism evidence="1 2">
    <name type="scientific">Corchorus olitorius</name>
    <dbReference type="NCBI Taxonomy" id="93759"/>
    <lineage>
        <taxon>Eukaryota</taxon>
        <taxon>Viridiplantae</taxon>
        <taxon>Streptophyta</taxon>
        <taxon>Embryophyta</taxon>
        <taxon>Tracheophyta</taxon>
        <taxon>Spermatophyta</taxon>
        <taxon>Magnoliopsida</taxon>
        <taxon>eudicotyledons</taxon>
        <taxon>Gunneridae</taxon>
        <taxon>Pentapetalae</taxon>
        <taxon>rosids</taxon>
        <taxon>malvids</taxon>
        <taxon>Malvales</taxon>
        <taxon>Malvaceae</taxon>
        <taxon>Grewioideae</taxon>
        <taxon>Apeibeae</taxon>
        <taxon>Corchorus</taxon>
    </lineage>
</organism>
<accession>A0A1R3L4W1</accession>
<evidence type="ECO:0000313" key="2">
    <source>
        <dbReference type="Proteomes" id="UP000187203"/>
    </source>
</evidence>
<protein>
    <submittedName>
        <fullName evidence="1">Uncharacterized protein</fullName>
    </submittedName>
</protein>
<dbReference type="Proteomes" id="UP000187203">
    <property type="component" value="Unassembled WGS sequence"/>
</dbReference>
<proteinExistence type="predicted"/>
<reference evidence="2" key="1">
    <citation type="submission" date="2013-09" db="EMBL/GenBank/DDBJ databases">
        <title>Corchorus olitorius genome sequencing.</title>
        <authorList>
            <person name="Alam M."/>
            <person name="Haque M.S."/>
            <person name="Islam M.S."/>
            <person name="Emdad E.M."/>
            <person name="Islam M.M."/>
            <person name="Ahmed B."/>
            <person name="Halim A."/>
            <person name="Hossen Q.M.M."/>
            <person name="Hossain M.Z."/>
            <person name="Ahmed R."/>
            <person name="Khan M.M."/>
            <person name="Islam R."/>
            <person name="Rashid M.M."/>
            <person name="Khan S.A."/>
            <person name="Rahman M.S."/>
            <person name="Alam M."/>
            <person name="Yahiya A.S."/>
            <person name="Khan M.S."/>
            <person name="Azam M.S."/>
            <person name="Haque T."/>
            <person name="Lashkar M.Z.H."/>
            <person name="Akhand A.I."/>
            <person name="Morshed G."/>
            <person name="Roy S."/>
            <person name="Uddin K.S."/>
            <person name="Rabeya T."/>
            <person name="Hossain A.S."/>
            <person name="Chowdhury A."/>
            <person name="Snigdha A.R."/>
            <person name="Mortoza M.S."/>
            <person name="Matin S.A."/>
            <person name="Hoque S.M.E."/>
            <person name="Islam M.K."/>
            <person name="Roy D.K."/>
            <person name="Haider R."/>
            <person name="Moosa M.M."/>
            <person name="Elias S.M."/>
            <person name="Hasan A.M."/>
            <person name="Jahan S."/>
            <person name="Shafiuddin M."/>
            <person name="Mahmood N."/>
            <person name="Shommy N.S."/>
        </authorList>
    </citation>
    <scope>NUCLEOTIDE SEQUENCE [LARGE SCALE GENOMIC DNA]</scope>
    <source>
        <strain evidence="2">cv. O-4</strain>
    </source>
</reference>
<comment type="caution">
    <text evidence="1">The sequence shown here is derived from an EMBL/GenBank/DDBJ whole genome shotgun (WGS) entry which is preliminary data.</text>
</comment>
<gene>
    <name evidence="1" type="ORF">COLO4_00058</name>
</gene>
<dbReference type="EMBL" id="AWUE01000370">
    <property type="protein sequence ID" value="OMP14320.1"/>
    <property type="molecule type" value="Genomic_DNA"/>
</dbReference>